<dbReference type="InterPro" id="IPR009078">
    <property type="entry name" value="Ferritin-like_SF"/>
</dbReference>
<dbReference type="NCBIfam" id="TIGR02284">
    <property type="entry name" value="PA2169 family four-helix-bundle protein"/>
    <property type="match status" value="1"/>
</dbReference>
<comment type="caution">
    <text evidence="2">The sequence shown here is derived from an EMBL/GenBank/DDBJ whole genome shotgun (WGS) entry which is preliminary data.</text>
</comment>
<evidence type="ECO:0000313" key="2">
    <source>
        <dbReference type="EMBL" id="PQA56168.1"/>
    </source>
</evidence>
<evidence type="ECO:0000259" key="1">
    <source>
        <dbReference type="Pfam" id="PF09537"/>
    </source>
</evidence>
<dbReference type="Pfam" id="PF09537">
    <property type="entry name" value="DUF2383"/>
    <property type="match status" value="1"/>
</dbReference>
<dbReference type="InterPro" id="IPR012347">
    <property type="entry name" value="Ferritin-like"/>
</dbReference>
<dbReference type="AlphaFoldDB" id="A0A2S7IIE5"/>
<dbReference type="SUPFAM" id="SSF47240">
    <property type="entry name" value="Ferritin-like"/>
    <property type="match status" value="1"/>
</dbReference>
<gene>
    <name evidence="2" type="ORF">C5O19_17595</name>
</gene>
<name>A0A2S7IIE5_9BACT</name>
<dbReference type="InterPro" id="IPR011971">
    <property type="entry name" value="CHP02284"/>
</dbReference>
<protein>
    <recommendedName>
        <fullName evidence="1">DUF2383 domain-containing protein</fullName>
    </recommendedName>
</protein>
<accession>A0A2S7IIE5</accession>
<keyword evidence="3" id="KW-1185">Reference proteome</keyword>
<dbReference type="InterPro" id="IPR019052">
    <property type="entry name" value="DUF2383"/>
</dbReference>
<dbReference type="OrthoDB" id="282393at2"/>
<organism evidence="2 3">
    <name type="scientific">Siphonobacter curvatus</name>
    <dbReference type="NCBI Taxonomy" id="2094562"/>
    <lineage>
        <taxon>Bacteria</taxon>
        <taxon>Pseudomonadati</taxon>
        <taxon>Bacteroidota</taxon>
        <taxon>Cytophagia</taxon>
        <taxon>Cytophagales</taxon>
        <taxon>Cytophagaceae</taxon>
        <taxon>Siphonobacter</taxon>
    </lineage>
</organism>
<sequence length="157" mass="17721">MATEMENLIDQLELLVKINIDRTKGYSVAARDVEEPQLKALFEKLEKESEGFADDLGEVLKKYKQTPPETGTTAARFHQFWIDIKDKLLGKDRDAILSSCETGDETALATYTEALAHEKIQTLPDIQILLEGQQTIIAQDLMLIQSLRNEEKNISQA</sequence>
<reference evidence="3" key="1">
    <citation type="submission" date="2018-02" db="EMBL/GenBank/DDBJ databases">
        <title>Genome sequencing of Solimonas sp. HR-BB.</title>
        <authorList>
            <person name="Lee Y."/>
            <person name="Jeon C.O."/>
        </authorList>
    </citation>
    <scope>NUCLEOTIDE SEQUENCE [LARGE SCALE GENOMIC DNA]</scope>
    <source>
        <strain evidence="3">HR-U</strain>
    </source>
</reference>
<dbReference type="EMBL" id="PTRA01000003">
    <property type="protein sequence ID" value="PQA56168.1"/>
    <property type="molecule type" value="Genomic_DNA"/>
</dbReference>
<dbReference type="Gene3D" id="1.20.1260.10">
    <property type="match status" value="1"/>
</dbReference>
<proteinExistence type="predicted"/>
<feature type="domain" description="DUF2383" evidence="1">
    <location>
        <begin position="8"/>
        <end position="116"/>
    </location>
</feature>
<dbReference type="Proteomes" id="UP000239590">
    <property type="component" value="Unassembled WGS sequence"/>
</dbReference>
<evidence type="ECO:0000313" key="3">
    <source>
        <dbReference type="Proteomes" id="UP000239590"/>
    </source>
</evidence>